<sequence>MLFSTGQPQSIADVLQDKDKRVAFQQMLLKKYPTAALLVVKLNIPGEIKYNNSIDHLFTVGYNELKKSLFKNKFFLADEFVWRHPAGETAFIVVNSNGNDLKLLSVNFEETYKLGRLFDVDVLTRKGTISRKQLNLPVRRCLICERPAKECARSRRHTLDDLKQTIESKWYTFQQITENSDYRDKIIDLAQKSLLYEVTVNPKPGLVDPHNHDSHPDMDIFTFIDSSLSLRPYFCSCFDAGWNFAKKDLQELFKEIRPLGVAAEKKMFTATNGVNTHKGAIFSLGIVVTATAYVYHQNNNDDVDNILKIVRDMCHDLVENDFKNLRQLPVENLTAGQKQYLDFGLTGIRGEVQQGFPTIVKWGLPYLNKVSLNQDLNQRLLNVLLQLALHTVDSNLIKRANYSKETINKAHQLINEYFEFGAEKTASGRSTFNQILAYFKQKNLSLGGTADLLIVTIFFGLLTDLL</sequence>
<evidence type="ECO:0000313" key="8">
    <source>
        <dbReference type="EMBL" id="KRM06433.1"/>
    </source>
</evidence>
<keyword evidence="2 7" id="KW-0808">Transferase</keyword>
<protein>
    <recommendedName>
        <fullName evidence="7">Probable 2-(5''-triphosphoribosyl)-3'-dephosphocoenzyme-A synthase</fullName>
        <shortName evidence="7">2-(5''-triphosphoribosyl)-3'-dephospho-CoA synthase</shortName>
        <ecNumber evidence="7">2.4.2.52</ecNumber>
    </recommendedName>
</protein>
<dbReference type="HAMAP" id="MF_00397">
    <property type="entry name" value="CitG"/>
    <property type="match status" value="1"/>
</dbReference>
<dbReference type="PATRIC" id="fig|1423750.3.peg.597"/>
<dbReference type="EC" id="2.4.2.52" evidence="7"/>
<dbReference type="PANTHER" id="PTHR30201:SF2">
    <property type="entry name" value="2-(5''-TRIPHOSPHORIBOSYL)-3'-DEPHOSPHOCOENZYME-A SYNTHASE"/>
    <property type="match status" value="1"/>
</dbReference>
<reference evidence="8 9" key="1">
    <citation type="journal article" date="2015" name="Genome Announc.">
        <title>Expanding the biotechnology potential of lactobacilli through comparative genomics of 213 strains and associated genera.</title>
        <authorList>
            <person name="Sun Z."/>
            <person name="Harris H.M."/>
            <person name="McCann A."/>
            <person name="Guo C."/>
            <person name="Argimon S."/>
            <person name="Zhang W."/>
            <person name="Yang X."/>
            <person name="Jeffery I.B."/>
            <person name="Cooney J.C."/>
            <person name="Kagawa T.F."/>
            <person name="Liu W."/>
            <person name="Song Y."/>
            <person name="Salvetti E."/>
            <person name="Wrobel A."/>
            <person name="Rasinkangas P."/>
            <person name="Parkhill J."/>
            <person name="Rea M.C."/>
            <person name="O'Sullivan O."/>
            <person name="Ritari J."/>
            <person name="Douillard F.P."/>
            <person name="Paul Ross R."/>
            <person name="Yang R."/>
            <person name="Briner A.E."/>
            <person name="Felis G.E."/>
            <person name="de Vos W.M."/>
            <person name="Barrangou R."/>
            <person name="Klaenhammer T.R."/>
            <person name="Caufield P.W."/>
            <person name="Cui Y."/>
            <person name="Zhang H."/>
            <person name="O'Toole P.W."/>
        </authorList>
    </citation>
    <scope>NUCLEOTIDE SEQUENCE [LARGE SCALE GENOMIC DNA]</scope>
    <source>
        <strain evidence="8 9">DSM 18630</strain>
    </source>
</reference>
<dbReference type="NCBIfam" id="TIGR03125">
    <property type="entry name" value="citrate_citG"/>
    <property type="match status" value="1"/>
</dbReference>
<dbReference type="GeneID" id="98318613"/>
<dbReference type="GO" id="GO:0050519">
    <property type="term" value="F:holo-citrate lyase synthase activity"/>
    <property type="evidence" value="ECO:0007669"/>
    <property type="project" value="UniProtKB-EC"/>
</dbReference>
<dbReference type="Gene3D" id="1.10.4200.10">
    <property type="entry name" value="Triphosphoribosyl-dephospho-CoA protein"/>
    <property type="match status" value="1"/>
</dbReference>
<keyword evidence="5 7" id="KW-0067">ATP-binding</keyword>
<evidence type="ECO:0000256" key="6">
    <source>
        <dbReference type="ARBA" id="ARBA00048574"/>
    </source>
</evidence>
<dbReference type="InterPro" id="IPR017551">
    <property type="entry name" value="TriPribosyl-deP-CoA_syn_CitG"/>
</dbReference>
<dbReference type="AlphaFoldDB" id="A0A0R1VL82"/>
<dbReference type="GO" id="GO:0005524">
    <property type="term" value="F:ATP binding"/>
    <property type="evidence" value="ECO:0007669"/>
    <property type="project" value="UniProtKB-KW"/>
</dbReference>
<dbReference type="STRING" id="1423750.FC89_GL000578"/>
<dbReference type="Proteomes" id="UP000051451">
    <property type="component" value="Unassembled WGS sequence"/>
</dbReference>
<dbReference type="Pfam" id="PF03802">
    <property type="entry name" value="CitX"/>
    <property type="match status" value="1"/>
</dbReference>
<keyword evidence="3" id="KW-0548">Nucleotidyltransferase</keyword>
<dbReference type="Pfam" id="PF01874">
    <property type="entry name" value="CitG"/>
    <property type="match status" value="1"/>
</dbReference>
<evidence type="ECO:0000256" key="4">
    <source>
        <dbReference type="ARBA" id="ARBA00022741"/>
    </source>
</evidence>
<dbReference type="PANTHER" id="PTHR30201">
    <property type="entry name" value="TRIPHOSPHORIBOSYL-DEPHOSPHO-COA SYNTHASE"/>
    <property type="match status" value="1"/>
</dbReference>
<dbReference type="EMBL" id="AZGB01000015">
    <property type="protein sequence ID" value="KRM06433.1"/>
    <property type="molecule type" value="Genomic_DNA"/>
</dbReference>
<comment type="caution">
    <text evidence="8">The sequence shown here is derived from an EMBL/GenBank/DDBJ whole genome shotgun (WGS) entry which is preliminary data.</text>
</comment>
<evidence type="ECO:0000256" key="5">
    <source>
        <dbReference type="ARBA" id="ARBA00022840"/>
    </source>
</evidence>
<dbReference type="InterPro" id="IPR002736">
    <property type="entry name" value="CitG"/>
</dbReference>
<organism evidence="8 9">
    <name type="scientific">Liquorilactobacillus ghanensis DSM 18630</name>
    <dbReference type="NCBI Taxonomy" id="1423750"/>
    <lineage>
        <taxon>Bacteria</taxon>
        <taxon>Bacillati</taxon>
        <taxon>Bacillota</taxon>
        <taxon>Bacilli</taxon>
        <taxon>Lactobacillales</taxon>
        <taxon>Lactobacillaceae</taxon>
        <taxon>Liquorilactobacillus</taxon>
    </lineage>
</organism>
<dbReference type="NCBIfam" id="TIGR03124">
    <property type="entry name" value="citrate_citX"/>
    <property type="match status" value="1"/>
</dbReference>
<comment type="catalytic activity">
    <reaction evidence="1 7">
        <text>3'-dephospho-CoA + ATP = 2'-(5''-triphospho-alpha-D-ribosyl)-3'-dephospho-CoA + adenine</text>
        <dbReference type="Rhea" id="RHEA:15117"/>
        <dbReference type="ChEBI" id="CHEBI:16708"/>
        <dbReference type="ChEBI" id="CHEBI:30616"/>
        <dbReference type="ChEBI" id="CHEBI:57328"/>
        <dbReference type="ChEBI" id="CHEBI:61378"/>
        <dbReference type="EC" id="2.4.2.52"/>
    </reaction>
</comment>
<dbReference type="GO" id="GO:0046917">
    <property type="term" value="F:triphosphoribosyl-dephospho-CoA synthase activity"/>
    <property type="evidence" value="ECO:0007669"/>
    <property type="project" value="UniProtKB-UniRule"/>
</dbReference>
<dbReference type="OrthoDB" id="114886at2"/>
<dbReference type="RefSeq" id="WP_057871351.1">
    <property type="nucleotide sequence ID" value="NZ_AZGB01000015.1"/>
</dbReference>
<accession>A0A0R1VL82</accession>
<evidence type="ECO:0000256" key="1">
    <source>
        <dbReference type="ARBA" id="ARBA00001210"/>
    </source>
</evidence>
<name>A0A0R1VL82_9LACO</name>
<proteinExistence type="inferred from homology"/>
<evidence type="ECO:0000256" key="3">
    <source>
        <dbReference type="ARBA" id="ARBA00022695"/>
    </source>
</evidence>
<comment type="similarity">
    <text evidence="7">Belongs to the CitG/MdcB family.</text>
</comment>
<keyword evidence="4 7" id="KW-0547">Nucleotide-binding</keyword>
<dbReference type="InterPro" id="IPR005551">
    <property type="entry name" value="CitX"/>
</dbReference>
<evidence type="ECO:0000256" key="7">
    <source>
        <dbReference type="HAMAP-Rule" id="MF_00397"/>
    </source>
</evidence>
<gene>
    <name evidence="7" type="primary">citG</name>
    <name evidence="8" type="ORF">FC89_GL000578</name>
</gene>
<evidence type="ECO:0000256" key="2">
    <source>
        <dbReference type="ARBA" id="ARBA00022679"/>
    </source>
</evidence>
<evidence type="ECO:0000313" key="9">
    <source>
        <dbReference type="Proteomes" id="UP000051451"/>
    </source>
</evidence>
<keyword evidence="9" id="KW-1185">Reference proteome</keyword>
<comment type="catalytic activity">
    <reaction evidence="6">
        <text>apo-[citrate lyase ACP] + 2'-(5''-triphospho-alpha-D-ribosyl)-3'-dephospho-CoA = holo-[citrate lyase ACP] + diphosphate</text>
        <dbReference type="Rhea" id="RHEA:16333"/>
        <dbReference type="Rhea" id="RHEA-COMP:10157"/>
        <dbReference type="Rhea" id="RHEA-COMP:10158"/>
        <dbReference type="ChEBI" id="CHEBI:29999"/>
        <dbReference type="ChEBI" id="CHEBI:33019"/>
        <dbReference type="ChEBI" id="CHEBI:61378"/>
        <dbReference type="ChEBI" id="CHEBI:82683"/>
        <dbReference type="EC" id="2.7.7.61"/>
    </reaction>
</comment>
<dbReference type="GO" id="GO:0051191">
    <property type="term" value="P:prosthetic group biosynthetic process"/>
    <property type="evidence" value="ECO:0007669"/>
    <property type="project" value="InterPro"/>
</dbReference>